<evidence type="ECO:0000256" key="2">
    <source>
        <dbReference type="ARBA" id="ARBA00023002"/>
    </source>
</evidence>
<comment type="caution">
    <text evidence="3">The sequence shown here is derived from an EMBL/GenBank/DDBJ whole genome shotgun (WGS) entry which is preliminary data.</text>
</comment>
<dbReference type="PANTHER" id="PTHR41534">
    <property type="entry name" value="BLR3401 PROTEIN"/>
    <property type="match status" value="1"/>
</dbReference>
<dbReference type="RefSeq" id="WP_142896700.1">
    <property type="nucleotide sequence ID" value="NZ_ML660055.1"/>
</dbReference>
<evidence type="ECO:0000313" key="4">
    <source>
        <dbReference type="Proteomes" id="UP000315252"/>
    </source>
</evidence>
<evidence type="ECO:0000313" key="3">
    <source>
        <dbReference type="EMBL" id="TQV79524.1"/>
    </source>
</evidence>
<dbReference type="GO" id="GO:0051213">
    <property type="term" value="F:dioxygenase activity"/>
    <property type="evidence" value="ECO:0007669"/>
    <property type="project" value="UniProtKB-KW"/>
</dbReference>
<dbReference type="InterPro" id="IPR032710">
    <property type="entry name" value="NTF2-like_dom_sf"/>
</dbReference>
<dbReference type="Proteomes" id="UP000315252">
    <property type="component" value="Unassembled WGS sequence"/>
</dbReference>
<reference evidence="3 4" key="1">
    <citation type="submission" date="2019-06" db="EMBL/GenBank/DDBJ databases">
        <title>Whole genome sequence for Rhodospirillaceae sp. R148.</title>
        <authorList>
            <person name="Wang G."/>
        </authorList>
    </citation>
    <scope>NUCLEOTIDE SEQUENCE [LARGE SCALE GENOMIC DNA]</scope>
    <source>
        <strain evidence="3 4">R148</strain>
    </source>
</reference>
<accession>A0A545TQN4</accession>
<dbReference type="SUPFAM" id="SSF54427">
    <property type="entry name" value="NTF2-like"/>
    <property type="match status" value="1"/>
</dbReference>
<keyword evidence="4" id="KW-1185">Reference proteome</keyword>
<dbReference type="Pfam" id="PF00866">
    <property type="entry name" value="Ring_hydroxyl_B"/>
    <property type="match status" value="1"/>
</dbReference>
<protein>
    <submittedName>
        <fullName evidence="3">Aromatic-ring-hydroxylating dioxygenase subunit beta</fullName>
    </submittedName>
</protein>
<dbReference type="PANTHER" id="PTHR41534:SF1">
    <property type="entry name" value="BLR3401 PROTEIN"/>
    <property type="match status" value="1"/>
</dbReference>
<keyword evidence="3" id="KW-0223">Dioxygenase</keyword>
<dbReference type="AlphaFoldDB" id="A0A545TQN4"/>
<gene>
    <name evidence="3" type="ORF">FKG95_12390</name>
</gene>
<dbReference type="GO" id="GO:0019380">
    <property type="term" value="P:3-phenylpropionate catabolic process"/>
    <property type="evidence" value="ECO:0007669"/>
    <property type="project" value="TreeGrafter"/>
</dbReference>
<name>A0A545TQN4_9PROT</name>
<comment type="similarity">
    <text evidence="1">Belongs to the bacterial ring-hydroxylating dioxygenase beta subunit family.</text>
</comment>
<proteinExistence type="inferred from homology"/>
<dbReference type="EMBL" id="VHSH01000004">
    <property type="protein sequence ID" value="TQV79524.1"/>
    <property type="molecule type" value="Genomic_DNA"/>
</dbReference>
<evidence type="ECO:0000256" key="1">
    <source>
        <dbReference type="ARBA" id="ARBA00009570"/>
    </source>
</evidence>
<dbReference type="CDD" id="cd00667">
    <property type="entry name" value="ring_hydroxylating_dioxygenases_beta"/>
    <property type="match status" value="1"/>
</dbReference>
<dbReference type="InterPro" id="IPR000391">
    <property type="entry name" value="Rng_hydr_dOase-bsu"/>
</dbReference>
<dbReference type="Gene3D" id="3.10.450.50">
    <property type="match status" value="1"/>
</dbReference>
<sequence length="159" mass="19109">MTPTEQDLIDFVIAEARMIDERRFPEWLDLFTEDGIYWMPLEPDQEEEHLTTSLMYEDRLLLRTRVQRLEGQRTYSQKPKSRCQHLLQMPAIDEINHEENLYRTYTPFHYVETRFDEQTLLAGWARHKLAVVEGKLMIKCKRVDLVNCDAPHRNIQLFV</sequence>
<dbReference type="OrthoDB" id="7446267at2"/>
<keyword evidence="2" id="KW-0560">Oxidoreductase</keyword>
<organism evidence="3 4">
    <name type="scientific">Denitrobaculum tricleocarpae</name>
    <dbReference type="NCBI Taxonomy" id="2591009"/>
    <lineage>
        <taxon>Bacteria</taxon>
        <taxon>Pseudomonadati</taxon>
        <taxon>Pseudomonadota</taxon>
        <taxon>Alphaproteobacteria</taxon>
        <taxon>Rhodospirillales</taxon>
        <taxon>Rhodospirillaceae</taxon>
        <taxon>Denitrobaculum</taxon>
    </lineage>
</organism>